<dbReference type="AlphaFoldDB" id="A0A6C0KRQ2"/>
<sequence>MNYNYIFLYTTFCLILFWIIIKWGTYVINKFCLREGLTDFEKYSYQNLPFPKDAIINYNDVNSPLYSQTVNLPINDPISCKNFCGPKAQCLLTREQCTSDIDCFGCNPGPKPLDSCATEEVAPYEDSGKLSQNQGLHYSSLTSGYNMNFAEIYPGSKSANIIQPYLGVDTWTKSFNEGLAQYNKKQKIYDNYQQGIKDSENKMPSYEIKYPLTESATGQFYETTPPGSNAYLV</sequence>
<name>A0A6C0KRQ2_9ZZZZ</name>
<reference evidence="2" key="1">
    <citation type="journal article" date="2020" name="Nature">
        <title>Giant virus diversity and host interactions through global metagenomics.</title>
        <authorList>
            <person name="Schulz F."/>
            <person name="Roux S."/>
            <person name="Paez-Espino D."/>
            <person name="Jungbluth S."/>
            <person name="Walsh D.A."/>
            <person name="Denef V.J."/>
            <person name="McMahon K.D."/>
            <person name="Konstantinidis K.T."/>
            <person name="Eloe-Fadrosh E.A."/>
            <person name="Kyrpides N.C."/>
            <person name="Woyke T."/>
        </authorList>
    </citation>
    <scope>NUCLEOTIDE SEQUENCE</scope>
    <source>
        <strain evidence="2">GVMAG-S-3300013014-104</strain>
    </source>
</reference>
<keyword evidence="1" id="KW-0812">Transmembrane</keyword>
<evidence type="ECO:0000256" key="1">
    <source>
        <dbReference type="SAM" id="Phobius"/>
    </source>
</evidence>
<proteinExistence type="predicted"/>
<accession>A0A6C0KRQ2</accession>
<keyword evidence="1" id="KW-0472">Membrane</keyword>
<keyword evidence="1" id="KW-1133">Transmembrane helix</keyword>
<protein>
    <submittedName>
        <fullName evidence="2">Uncharacterized protein</fullName>
    </submittedName>
</protein>
<dbReference type="EMBL" id="MN740943">
    <property type="protein sequence ID" value="QHU19008.1"/>
    <property type="molecule type" value="Genomic_DNA"/>
</dbReference>
<organism evidence="2">
    <name type="scientific">viral metagenome</name>
    <dbReference type="NCBI Taxonomy" id="1070528"/>
    <lineage>
        <taxon>unclassified sequences</taxon>
        <taxon>metagenomes</taxon>
        <taxon>organismal metagenomes</taxon>
    </lineage>
</organism>
<feature type="transmembrane region" description="Helical" evidence="1">
    <location>
        <begin position="6"/>
        <end position="28"/>
    </location>
</feature>
<evidence type="ECO:0000313" key="2">
    <source>
        <dbReference type="EMBL" id="QHU19008.1"/>
    </source>
</evidence>